<dbReference type="Proteomes" id="UP001060170">
    <property type="component" value="Chromosome 3"/>
</dbReference>
<reference evidence="1 2" key="3">
    <citation type="journal article" date="2022" name="Microbiol. Spectr.">
        <title>Folding features and dynamics of 3D genome architecture in plant fungal pathogens.</title>
        <authorList>
            <person name="Xia C."/>
        </authorList>
    </citation>
    <scope>NUCLEOTIDE SEQUENCE [LARGE SCALE GENOMIC DNA]</scope>
    <source>
        <strain evidence="1 2">93-210</strain>
    </source>
</reference>
<reference evidence="2" key="1">
    <citation type="journal article" date="2018" name="BMC Genomics">
        <title>Genomic insights into host adaptation between the wheat stripe rust pathogen (Puccinia striiformis f. sp. tritici) and the barley stripe rust pathogen (Puccinia striiformis f. sp. hordei).</title>
        <authorList>
            <person name="Xia C."/>
            <person name="Wang M."/>
            <person name="Yin C."/>
            <person name="Cornejo O.E."/>
            <person name="Hulbert S.H."/>
            <person name="Chen X."/>
        </authorList>
    </citation>
    <scope>NUCLEOTIDE SEQUENCE [LARGE SCALE GENOMIC DNA]</scope>
    <source>
        <strain evidence="2">93-210</strain>
    </source>
</reference>
<reference evidence="2" key="2">
    <citation type="journal article" date="2018" name="Mol. Plant Microbe Interact.">
        <title>Genome sequence resources for the wheat stripe rust pathogen (Puccinia striiformis f. sp. tritici) and the barley stripe rust pathogen (Puccinia striiformis f. sp. hordei).</title>
        <authorList>
            <person name="Xia C."/>
            <person name="Wang M."/>
            <person name="Yin C."/>
            <person name="Cornejo O.E."/>
            <person name="Hulbert S.H."/>
            <person name="Chen X."/>
        </authorList>
    </citation>
    <scope>NUCLEOTIDE SEQUENCE [LARGE SCALE GENOMIC DNA]</scope>
    <source>
        <strain evidence="2">93-210</strain>
    </source>
</reference>
<protein>
    <submittedName>
        <fullName evidence="1">Uncharacterized protein</fullName>
    </submittedName>
</protein>
<proteinExistence type="predicted"/>
<accession>A0ACC0ETA8</accession>
<dbReference type="EMBL" id="CM045867">
    <property type="protein sequence ID" value="KAI7959654.1"/>
    <property type="molecule type" value="Genomic_DNA"/>
</dbReference>
<gene>
    <name evidence="1" type="ORF">MJO28_003445</name>
</gene>
<sequence length="636" mass="70516">MKNLLVGLVASLSFASGTKLHWERASQVALEPSVLFETHRAPARFQKIDGPPRNDHRITLQIGLKNARFEDSIGDLLERISDPNHPNFRPHLNDEEFAELIKPDDETMEAVVGWLKVHGFPNGRIKWTAHKDWITLDGVPLKKVEHMLNTTYSVYQDQGGEYVIRTERYSLPKSLHRHIELIQFGSLHKQRSRVRQISQVSEISNKRLLDHIPDICLGPVLVTNGCLRQLYKTENYQVQVPDRNMIATTGYLGESANFDDAQLFLKTQRTDQLGKSFDVILVNGGSNPQELNQEQIDKQLGVEANLDTQTTLGMTLPTRNIFYSVGGSPPFIADLATPENSNEPFLEWLQFMFGKPQEEIPKVISSSYGDEEQSVPLSYARRVCNGFAALSSRGVSLLFSSGDYGVGESGTCFTNDERRKRVFLPDFPASCPYVTAVGGTENFYPEVAVSKSGLAGFASGGGFSNYFESPEWQRKTVERYLQEFLGPNEFKDLYNRTGRAYPDVAAQGSRYAIAWRQTFLSVDGTSASAPTFASVIALLNDYSISLGGPPLGFLNPWLYAFGFNGLNDIISGSADGCDTSGFGATGGWDPVTGLGTPDFKKLQDLVRPWSLAMAQRKKASRSKIEAPSVNATETHG</sequence>
<evidence type="ECO:0000313" key="1">
    <source>
        <dbReference type="EMBL" id="KAI7959654.1"/>
    </source>
</evidence>
<evidence type="ECO:0000313" key="2">
    <source>
        <dbReference type="Proteomes" id="UP001060170"/>
    </source>
</evidence>
<organism evidence="1 2">
    <name type="scientific">Puccinia striiformis f. sp. tritici</name>
    <dbReference type="NCBI Taxonomy" id="168172"/>
    <lineage>
        <taxon>Eukaryota</taxon>
        <taxon>Fungi</taxon>
        <taxon>Dikarya</taxon>
        <taxon>Basidiomycota</taxon>
        <taxon>Pucciniomycotina</taxon>
        <taxon>Pucciniomycetes</taxon>
        <taxon>Pucciniales</taxon>
        <taxon>Pucciniaceae</taxon>
        <taxon>Puccinia</taxon>
    </lineage>
</organism>
<name>A0ACC0ETA8_9BASI</name>
<keyword evidence="2" id="KW-1185">Reference proteome</keyword>
<comment type="caution">
    <text evidence="1">The sequence shown here is derived from an EMBL/GenBank/DDBJ whole genome shotgun (WGS) entry which is preliminary data.</text>
</comment>